<dbReference type="RefSeq" id="XP_030953977.1">
    <property type="nucleotide sequence ID" value="XM_031098117.1"/>
</dbReference>
<evidence type="ECO:0000313" key="1">
    <source>
        <dbReference type="EnsemblPlants" id="QL02p076682:mrna"/>
    </source>
</evidence>
<reference evidence="2" key="1">
    <citation type="journal article" date="2016" name="G3 (Bethesda)">
        <title>First Draft Assembly and Annotation of the Genome of a California Endemic Oak Quercus lobata Nee (Fagaceae).</title>
        <authorList>
            <person name="Sork V.L."/>
            <person name="Fitz-Gibbon S.T."/>
            <person name="Puiu D."/>
            <person name="Crepeau M."/>
            <person name="Gugger P.F."/>
            <person name="Sherman R."/>
            <person name="Stevens K."/>
            <person name="Langley C.H."/>
            <person name="Pellegrini M."/>
            <person name="Salzberg S.L."/>
        </authorList>
    </citation>
    <scope>NUCLEOTIDE SEQUENCE [LARGE SCALE GENOMIC DNA]</scope>
    <source>
        <strain evidence="2">cv. SW786</strain>
    </source>
</reference>
<dbReference type="Proteomes" id="UP000594261">
    <property type="component" value="Chromosome 2"/>
</dbReference>
<dbReference type="GO" id="GO:0098572">
    <property type="term" value="C:stromal side of plastid thylakoid membrane"/>
    <property type="evidence" value="ECO:0007669"/>
    <property type="project" value="EnsemblPlants"/>
</dbReference>
<dbReference type="Gramene" id="QL02p076682:mrna">
    <property type="protein sequence ID" value="QL02p076682:mrna"/>
    <property type="gene ID" value="QL02p076682"/>
</dbReference>
<evidence type="ECO:0000313" key="2">
    <source>
        <dbReference type="Proteomes" id="UP000594261"/>
    </source>
</evidence>
<protein>
    <recommendedName>
        <fullName evidence="3">Photosystem I assembly factor PSA3, chloroplastic</fullName>
    </recommendedName>
</protein>
<proteinExistence type="predicted"/>
<dbReference type="PANTHER" id="PTHR36770:SF1">
    <property type="entry name" value="PHOTOSYSTEM I ASSEMBLY FACTOR PSA3, CHLOROPLASTIC"/>
    <property type="match status" value="1"/>
</dbReference>
<dbReference type="InParanoid" id="A0A7N2KYZ5"/>
<accession>A0A7N2KYZ5</accession>
<dbReference type="EnsemblPlants" id="QL02p076682:mrna">
    <property type="protein sequence ID" value="QL02p076682:mrna"/>
    <property type="gene ID" value="QL02p076682"/>
</dbReference>
<dbReference type="OMA" id="ETFIAMM"/>
<keyword evidence="2" id="KW-1185">Reference proteome</keyword>
<evidence type="ECO:0008006" key="3">
    <source>
        <dbReference type="Google" id="ProtNLM"/>
    </source>
</evidence>
<dbReference type="GO" id="GO:0048564">
    <property type="term" value="P:photosystem I assembly"/>
    <property type="evidence" value="ECO:0007669"/>
    <property type="project" value="EnsemblPlants"/>
</dbReference>
<dbReference type="AlphaFoldDB" id="A0A7N2KYZ5"/>
<dbReference type="KEGG" id="qlo:115976673"/>
<dbReference type="PANTHER" id="PTHR36770">
    <property type="entry name" value="PHOTOSYSTEM I ASSEMBLY FACTOR PSA3, CHLOROPLASTIC"/>
    <property type="match status" value="1"/>
</dbReference>
<organism evidence="1 2">
    <name type="scientific">Quercus lobata</name>
    <name type="common">Valley oak</name>
    <dbReference type="NCBI Taxonomy" id="97700"/>
    <lineage>
        <taxon>Eukaryota</taxon>
        <taxon>Viridiplantae</taxon>
        <taxon>Streptophyta</taxon>
        <taxon>Embryophyta</taxon>
        <taxon>Tracheophyta</taxon>
        <taxon>Spermatophyta</taxon>
        <taxon>Magnoliopsida</taxon>
        <taxon>eudicotyledons</taxon>
        <taxon>Gunneridae</taxon>
        <taxon>Pentapetalae</taxon>
        <taxon>rosids</taxon>
        <taxon>fabids</taxon>
        <taxon>Fagales</taxon>
        <taxon>Fagaceae</taxon>
        <taxon>Quercus</taxon>
    </lineage>
</organism>
<gene>
    <name evidence="1" type="primary">LOC115976673</name>
</gene>
<name>A0A7N2KYZ5_QUELO</name>
<dbReference type="GO" id="GO:0009535">
    <property type="term" value="C:chloroplast thylakoid membrane"/>
    <property type="evidence" value="ECO:0007669"/>
    <property type="project" value="EnsemblPlants"/>
</dbReference>
<reference evidence="1" key="2">
    <citation type="submission" date="2021-01" db="UniProtKB">
        <authorList>
            <consortium name="EnsemblPlants"/>
        </authorList>
    </citation>
    <scope>IDENTIFICATION</scope>
</reference>
<dbReference type="GeneID" id="115976673"/>
<dbReference type="InterPro" id="IPR037736">
    <property type="entry name" value="PSA3"/>
</dbReference>
<sequence length="290" mass="32231">MVVVTSTSSNLATHFTNTVTCCKPVSPLLQFFNQIYGNPRRPSWSKLPNNCNGVVCVRAYMENPNSISSFASKVIGSLPVVGLLARILSDEGGVGGDIIDFAEFRRRVGKNCSVADSKAFYDFQDRRGPAGDPSHVLLCCWLAAVGAGFLKSEEILEGVVRLRISDDIEFEEETFLSMMNEAKERRAKLKVAAPTIPMEIRAEKALEAIYVCCFGKDPIEEEDKRLLKIMLSCVFASVGQSEIQRIVEEKARRVAEGGDENYVLEPKPLPKEAVQLQMKDLEFLKQNRDS</sequence>
<dbReference type="FunCoup" id="A0A7N2KYZ5">
    <property type="interactions" value="2145"/>
</dbReference>
<dbReference type="OrthoDB" id="2013100at2759"/>